<name>A0A317XA93_9EURO</name>
<dbReference type="EMBL" id="MSFK01000006">
    <property type="protein sequence ID" value="PWY93440.1"/>
    <property type="molecule type" value="Genomic_DNA"/>
</dbReference>
<proteinExistence type="predicted"/>
<sequence length="74" mass="8118">MRAAVRAPVPAAPRPIRLMPLCNPSGTWDTLLVALRFHSFLPCFLQSQLTTVQGGNATLRYPSVTPLDVVSRRS</sequence>
<dbReference type="AlphaFoldDB" id="A0A317XA93"/>
<comment type="caution">
    <text evidence="1">The sequence shown here is derived from an EMBL/GenBank/DDBJ whole genome shotgun (WGS) entry which is preliminary data.</text>
</comment>
<evidence type="ECO:0000313" key="1">
    <source>
        <dbReference type="EMBL" id="PWY93440.1"/>
    </source>
</evidence>
<protein>
    <submittedName>
        <fullName evidence="1">Uncharacterized protein</fullName>
    </submittedName>
</protein>
<organism evidence="1 2">
    <name type="scientific">Aspergillus sclerotioniger CBS 115572</name>
    <dbReference type="NCBI Taxonomy" id="1450535"/>
    <lineage>
        <taxon>Eukaryota</taxon>
        <taxon>Fungi</taxon>
        <taxon>Dikarya</taxon>
        <taxon>Ascomycota</taxon>
        <taxon>Pezizomycotina</taxon>
        <taxon>Eurotiomycetes</taxon>
        <taxon>Eurotiomycetidae</taxon>
        <taxon>Eurotiales</taxon>
        <taxon>Aspergillaceae</taxon>
        <taxon>Aspergillus</taxon>
        <taxon>Aspergillus subgen. Circumdati</taxon>
    </lineage>
</organism>
<gene>
    <name evidence="1" type="ORF">BO94DRAFT_342340</name>
</gene>
<dbReference type="RefSeq" id="XP_025470201.1">
    <property type="nucleotide sequence ID" value="XM_025607047.1"/>
</dbReference>
<dbReference type="GeneID" id="37109190"/>
<reference evidence="1 2" key="1">
    <citation type="submission" date="2016-12" db="EMBL/GenBank/DDBJ databases">
        <title>The genomes of Aspergillus section Nigri reveals drivers in fungal speciation.</title>
        <authorList>
            <consortium name="DOE Joint Genome Institute"/>
            <person name="Vesth T.C."/>
            <person name="Nybo J."/>
            <person name="Theobald S."/>
            <person name="Brandl J."/>
            <person name="Frisvad J.C."/>
            <person name="Nielsen K.F."/>
            <person name="Lyhne E.K."/>
            <person name="Kogle M.E."/>
            <person name="Kuo A."/>
            <person name="Riley R."/>
            <person name="Clum A."/>
            <person name="Nolan M."/>
            <person name="Lipzen A."/>
            <person name="Salamov A."/>
            <person name="Henrissat B."/>
            <person name="Wiebenga A."/>
            <person name="De Vries R.P."/>
            <person name="Grigoriev I.V."/>
            <person name="Mortensen U.H."/>
            <person name="Andersen M.R."/>
            <person name="Baker S.E."/>
        </authorList>
    </citation>
    <scope>NUCLEOTIDE SEQUENCE [LARGE SCALE GENOMIC DNA]</scope>
    <source>
        <strain evidence="1 2">CBS 115572</strain>
    </source>
</reference>
<accession>A0A317XA93</accession>
<evidence type="ECO:0000313" key="2">
    <source>
        <dbReference type="Proteomes" id="UP000246702"/>
    </source>
</evidence>
<keyword evidence="2" id="KW-1185">Reference proteome</keyword>
<dbReference type="Proteomes" id="UP000246702">
    <property type="component" value="Unassembled WGS sequence"/>
</dbReference>